<evidence type="ECO:0000313" key="1">
    <source>
        <dbReference type="EMBL" id="EHJ14388.1"/>
    </source>
</evidence>
<accession>G5J0A3</accession>
<dbReference type="GO" id="GO:0016787">
    <property type="term" value="F:hydrolase activity"/>
    <property type="evidence" value="ECO:0007669"/>
    <property type="project" value="UniProtKB-KW"/>
</dbReference>
<sequence length="243" mass="27047">MDGQGNKIQTFSKEEIPTERFPSFDARGYEQDLTTGKPKATVSQGLNRFIWGTRYPSVSSVPGRPPVIINPFAKPGIYQVCLTVDGETQTESFEVQINPNEKYTREETDTKGEFWMKLYGKAEEGIQTVLKAREAKEKVANTLADSSDNQILVDQGAKINALCDELEGSMMPVGTTLVQIINERTKLVPKLTWLHNVLETSEGPANQGVINVYNKVASEMDETMASFNSQLETEMAQFEQLIG</sequence>
<reference evidence="1 2" key="1">
    <citation type="journal article" date="2011" name="Front. Microbiol.">
        <title>Two Strains of Crocosphaera watsonii with Highly Conserved Genomes are Distinguished by Strain-Specific Features.</title>
        <authorList>
            <person name="Bench S.R."/>
            <person name="Ilikchyan I.N."/>
            <person name="Tripp H.J."/>
            <person name="Zehr J.P."/>
        </authorList>
    </citation>
    <scope>NUCLEOTIDE SEQUENCE [LARGE SCALE GENOMIC DNA]</scope>
    <source>
        <strain evidence="1 2">WH 0003</strain>
    </source>
</reference>
<keyword evidence="1" id="KW-0378">Hydrolase</keyword>
<name>G5J0A3_CROWT</name>
<protein>
    <submittedName>
        <fullName evidence="1">Glycosyl hydrolase, BNR repeat-containing protein</fullName>
    </submittedName>
</protein>
<comment type="caution">
    <text evidence="1">The sequence shown here is derived from an EMBL/GenBank/DDBJ whole genome shotgun (WGS) entry which is preliminary data.</text>
</comment>
<dbReference type="PATRIC" id="fig|423471.3.peg.867"/>
<dbReference type="Proteomes" id="UP000003477">
    <property type="component" value="Unassembled WGS sequence"/>
</dbReference>
<organism evidence="1 2">
    <name type="scientific">Crocosphaera watsonii WH 0003</name>
    <dbReference type="NCBI Taxonomy" id="423471"/>
    <lineage>
        <taxon>Bacteria</taxon>
        <taxon>Bacillati</taxon>
        <taxon>Cyanobacteriota</taxon>
        <taxon>Cyanophyceae</taxon>
        <taxon>Oscillatoriophycideae</taxon>
        <taxon>Chroococcales</taxon>
        <taxon>Aphanothecaceae</taxon>
        <taxon>Crocosphaera</taxon>
    </lineage>
</organism>
<evidence type="ECO:0000313" key="2">
    <source>
        <dbReference type="Proteomes" id="UP000003477"/>
    </source>
</evidence>
<dbReference type="EMBL" id="AESD01000151">
    <property type="protein sequence ID" value="EHJ14388.1"/>
    <property type="molecule type" value="Genomic_DNA"/>
</dbReference>
<dbReference type="AlphaFoldDB" id="G5J0A3"/>
<proteinExistence type="predicted"/>
<gene>
    <name evidence="1" type="ORF">CWATWH0003_0940</name>
</gene>